<gene>
    <name evidence="2" type="ORF">ACFFGG_13125</name>
</gene>
<sequence>MTTQTAAQLVQEAKRQIENLSPDQVQAELAAGATLVDIRDAPERAQGCIAGAVHASRGMLEFYADPSSPAHKPELDPQRRVILHCASGGRSALAVLSLRALGYVDVAHLDGGIKAWQAEGKPIES</sequence>
<organism evidence="2 3">
    <name type="scientific">Ottowia pentelensis</name>
    <dbReference type="NCBI Taxonomy" id="511108"/>
    <lineage>
        <taxon>Bacteria</taxon>
        <taxon>Pseudomonadati</taxon>
        <taxon>Pseudomonadota</taxon>
        <taxon>Betaproteobacteria</taxon>
        <taxon>Burkholderiales</taxon>
        <taxon>Comamonadaceae</taxon>
        <taxon>Ottowia</taxon>
    </lineage>
</organism>
<proteinExistence type="predicted"/>
<accession>A0ABV6PUG6</accession>
<protein>
    <submittedName>
        <fullName evidence="2">Rhodanese-like domain-containing protein</fullName>
    </submittedName>
</protein>
<comment type="caution">
    <text evidence="2">The sequence shown here is derived from an EMBL/GenBank/DDBJ whole genome shotgun (WGS) entry which is preliminary data.</text>
</comment>
<dbReference type="PANTHER" id="PTHR44086">
    <property type="entry name" value="THIOSULFATE SULFURTRANSFERASE RDL2, MITOCHONDRIAL-RELATED"/>
    <property type="match status" value="1"/>
</dbReference>
<dbReference type="Proteomes" id="UP001589834">
    <property type="component" value="Unassembled WGS sequence"/>
</dbReference>
<dbReference type="RefSeq" id="WP_377483712.1">
    <property type="nucleotide sequence ID" value="NZ_JBHLTN010000027.1"/>
</dbReference>
<dbReference type="EMBL" id="JBHLTN010000027">
    <property type="protein sequence ID" value="MFC0593492.1"/>
    <property type="molecule type" value="Genomic_DNA"/>
</dbReference>
<dbReference type="Gene3D" id="3.40.250.10">
    <property type="entry name" value="Rhodanese-like domain"/>
    <property type="match status" value="1"/>
</dbReference>
<dbReference type="SMART" id="SM00450">
    <property type="entry name" value="RHOD"/>
    <property type="match status" value="1"/>
</dbReference>
<reference evidence="2 3" key="1">
    <citation type="submission" date="2024-09" db="EMBL/GenBank/DDBJ databases">
        <authorList>
            <person name="Sun Q."/>
            <person name="Mori K."/>
        </authorList>
    </citation>
    <scope>NUCLEOTIDE SEQUENCE [LARGE SCALE GENOMIC DNA]</scope>
    <source>
        <strain evidence="2 3">NCAIM B.02336</strain>
    </source>
</reference>
<evidence type="ECO:0000313" key="3">
    <source>
        <dbReference type="Proteomes" id="UP001589834"/>
    </source>
</evidence>
<evidence type="ECO:0000313" key="2">
    <source>
        <dbReference type="EMBL" id="MFC0593492.1"/>
    </source>
</evidence>
<evidence type="ECO:0000259" key="1">
    <source>
        <dbReference type="PROSITE" id="PS50206"/>
    </source>
</evidence>
<dbReference type="PANTHER" id="PTHR44086:SF13">
    <property type="entry name" value="THIOSULFATE SULFURTRANSFERASE PSPE"/>
    <property type="match status" value="1"/>
</dbReference>
<feature type="domain" description="Rhodanese" evidence="1">
    <location>
        <begin position="29"/>
        <end position="125"/>
    </location>
</feature>
<dbReference type="InterPro" id="IPR001763">
    <property type="entry name" value="Rhodanese-like_dom"/>
</dbReference>
<keyword evidence="3" id="KW-1185">Reference proteome</keyword>
<dbReference type="PROSITE" id="PS50206">
    <property type="entry name" value="RHODANESE_3"/>
    <property type="match status" value="1"/>
</dbReference>
<dbReference type="SUPFAM" id="SSF52821">
    <property type="entry name" value="Rhodanese/Cell cycle control phosphatase"/>
    <property type="match status" value="1"/>
</dbReference>
<dbReference type="InterPro" id="IPR036873">
    <property type="entry name" value="Rhodanese-like_dom_sf"/>
</dbReference>
<dbReference type="Pfam" id="PF00581">
    <property type="entry name" value="Rhodanese"/>
    <property type="match status" value="1"/>
</dbReference>
<name>A0ABV6PUG6_9BURK</name>